<accession>A0ABD0V8Z5</accession>
<evidence type="ECO:0000313" key="3">
    <source>
        <dbReference type="Proteomes" id="UP001552299"/>
    </source>
</evidence>
<dbReference type="AlphaFoldDB" id="A0ABD0V8Z5"/>
<evidence type="ECO:0000313" key="2">
    <source>
        <dbReference type="EMBL" id="KAL0918958.1"/>
    </source>
</evidence>
<dbReference type="EMBL" id="JANQDX010000009">
    <property type="protein sequence ID" value="KAL0918958.1"/>
    <property type="molecule type" value="Genomic_DNA"/>
</dbReference>
<feature type="compositionally biased region" description="Basic and acidic residues" evidence="1">
    <location>
        <begin position="151"/>
        <end position="180"/>
    </location>
</feature>
<feature type="compositionally biased region" description="Basic and acidic residues" evidence="1">
    <location>
        <begin position="223"/>
        <end position="236"/>
    </location>
</feature>
<dbReference type="Proteomes" id="UP001552299">
    <property type="component" value="Unassembled WGS sequence"/>
</dbReference>
<evidence type="ECO:0000256" key="1">
    <source>
        <dbReference type="SAM" id="MobiDB-lite"/>
    </source>
</evidence>
<feature type="compositionally biased region" description="Polar residues" evidence="1">
    <location>
        <begin position="80"/>
        <end position="95"/>
    </location>
</feature>
<name>A0ABD0V8Z5_DENTH</name>
<organism evidence="2 3">
    <name type="scientific">Dendrobium thyrsiflorum</name>
    <name type="common">Pinecone-like raceme dendrobium</name>
    <name type="synonym">Orchid</name>
    <dbReference type="NCBI Taxonomy" id="117978"/>
    <lineage>
        <taxon>Eukaryota</taxon>
        <taxon>Viridiplantae</taxon>
        <taxon>Streptophyta</taxon>
        <taxon>Embryophyta</taxon>
        <taxon>Tracheophyta</taxon>
        <taxon>Spermatophyta</taxon>
        <taxon>Magnoliopsida</taxon>
        <taxon>Liliopsida</taxon>
        <taxon>Asparagales</taxon>
        <taxon>Orchidaceae</taxon>
        <taxon>Epidendroideae</taxon>
        <taxon>Malaxideae</taxon>
        <taxon>Dendrobiinae</taxon>
        <taxon>Dendrobium</taxon>
    </lineage>
</organism>
<protein>
    <submittedName>
        <fullName evidence="2">Uncharacterized protein</fullName>
    </submittedName>
</protein>
<feature type="compositionally biased region" description="Basic and acidic residues" evidence="1">
    <location>
        <begin position="189"/>
        <end position="201"/>
    </location>
</feature>
<feature type="region of interest" description="Disordered" evidence="1">
    <location>
        <begin position="56"/>
        <end position="297"/>
    </location>
</feature>
<feature type="compositionally biased region" description="Basic and acidic residues" evidence="1">
    <location>
        <begin position="285"/>
        <end position="296"/>
    </location>
</feature>
<comment type="caution">
    <text evidence="2">The sequence shown here is derived from an EMBL/GenBank/DDBJ whole genome shotgun (WGS) entry which is preliminary data.</text>
</comment>
<feature type="compositionally biased region" description="Basic and acidic residues" evidence="1">
    <location>
        <begin position="98"/>
        <end position="119"/>
    </location>
</feature>
<keyword evidence="3" id="KW-1185">Reference proteome</keyword>
<proteinExistence type="predicted"/>
<feature type="compositionally biased region" description="Polar residues" evidence="1">
    <location>
        <begin position="122"/>
        <end position="139"/>
    </location>
</feature>
<sequence>MDDCFDLKEKTYNLAFELRCLTMWGAADEFILDLVEQCSFQKQRVMHLLMTCQRGRGKQTTINRPKYPIGEGKGEDQKTTEQQLNSQRTSSSKGTKQPRLDSQNREKKGTVPAGRENRRTQKTGPQKGSTKSQEAPANQESRRGNPKGARKKTEQPHREPKQQEEHQEIKQQERKRETNNHKPPKIPNRRGEGRRPKDYRTAAKQPTDQQPKRHQATSAKQPKQGEKRHGSSREGESMNPGNRPPKRQHKIPRGASQPGIKAGKPKGCQEENRTATLGTEATRGTPRDKATSDHPKKLLLTEISKKKEEVEIRVGVSKKKFCSDSPAIKRSGAFRFVDTSGSEFKAAASRTLVEGSASRTLSFKPVEEGSLITKAPFFEPCNLTSFIDRRKTASISPSKELRRPSSFGGGTPVIAEYCNMYHNKQLPEAQRLHVRSFSSLVIVQLRCFAGSVETARVTSPALCCCPTPSLLNLRSSLLGIAERRQPIAANQIPWTLQSIIVSAGRLKPTVANMTPVMSFMIVNLGEGARVQFPQAVLNTVYAGATIQFGIISEVMQFHVPTIKGAAKKPTVEGVNEKAPKRASVFTRLPLAFAPASTVQK</sequence>
<reference evidence="2 3" key="1">
    <citation type="journal article" date="2024" name="Plant Biotechnol. J.">
        <title>Dendrobium thyrsiflorum genome and its molecular insights into genes involved in important horticultural traits.</title>
        <authorList>
            <person name="Chen B."/>
            <person name="Wang J.Y."/>
            <person name="Zheng P.J."/>
            <person name="Li K.L."/>
            <person name="Liang Y.M."/>
            <person name="Chen X.F."/>
            <person name="Zhang C."/>
            <person name="Zhao X."/>
            <person name="He X."/>
            <person name="Zhang G.Q."/>
            <person name="Liu Z.J."/>
            <person name="Xu Q."/>
        </authorList>
    </citation>
    <scope>NUCLEOTIDE SEQUENCE [LARGE SCALE GENOMIC DNA]</scope>
    <source>
        <strain evidence="2">GZMU011</strain>
    </source>
</reference>
<gene>
    <name evidence="2" type="ORF">M5K25_011010</name>
</gene>